<comment type="caution">
    <text evidence="2">The sequence shown here is derived from an EMBL/GenBank/DDBJ whole genome shotgun (WGS) entry which is preliminary data.</text>
</comment>
<accession>A0AAD4UPC3</accession>
<organism evidence="2 3">
    <name type="scientific">Ovis ammon polii</name>
    <dbReference type="NCBI Taxonomy" id="230172"/>
    <lineage>
        <taxon>Eukaryota</taxon>
        <taxon>Metazoa</taxon>
        <taxon>Chordata</taxon>
        <taxon>Craniata</taxon>
        <taxon>Vertebrata</taxon>
        <taxon>Euteleostomi</taxon>
        <taxon>Mammalia</taxon>
        <taxon>Eutheria</taxon>
        <taxon>Laurasiatheria</taxon>
        <taxon>Artiodactyla</taxon>
        <taxon>Ruminantia</taxon>
        <taxon>Pecora</taxon>
        <taxon>Bovidae</taxon>
        <taxon>Caprinae</taxon>
        <taxon>Ovis</taxon>
    </lineage>
</organism>
<dbReference type="AlphaFoldDB" id="A0AAD4UPC3"/>
<dbReference type="Proteomes" id="UP001214576">
    <property type="component" value="Unassembled WGS sequence"/>
</dbReference>
<feature type="region of interest" description="Disordered" evidence="1">
    <location>
        <begin position="48"/>
        <end position="102"/>
    </location>
</feature>
<sequence length="102" mass="11535">MRLRSARRGPPPRLGFAAFDLQAYTCLHPKPGERHCLIHVSLDMRTQHGQELHADQEGDASGPLTHTALEEAEIPFNDWKKREPKKGSQEGDLVKPLEDESR</sequence>
<protein>
    <submittedName>
        <fullName evidence="2">Uncharacterized protein</fullName>
    </submittedName>
</protein>
<feature type="compositionally biased region" description="Basic and acidic residues" evidence="1">
    <location>
        <begin position="78"/>
        <end position="102"/>
    </location>
</feature>
<evidence type="ECO:0000313" key="2">
    <source>
        <dbReference type="EMBL" id="KAI4547579.1"/>
    </source>
</evidence>
<name>A0AAD4UPC3_OVIAM</name>
<keyword evidence="3" id="KW-1185">Reference proteome</keyword>
<dbReference type="EMBL" id="JAKZEL010000002">
    <property type="protein sequence ID" value="KAI4547579.1"/>
    <property type="molecule type" value="Genomic_DNA"/>
</dbReference>
<proteinExistence type="predicted"/>
<reference evidence="2" key="1">
    <citation type="submission" date="2022-03" db="EMBL/GenBank/DDBJ databases">
        <title>Genomic analyses of argali, domestic sheep and their hybrids provide insights into chromosomal evolution, heterosis and genetic basis of agronomic traits.</title>
        <authorList>
            <person name="Li M."/>
        </authorList>
    </citation>
    <scope>NUCLEOTIDE SEQUENCE</scope>
    <source>
        <strain evidence="2">CAU-MHL-2022a</strain>
        <tissue evidence="2">Skin</tissue>
    </source>
</reference>
<evidence type="ECO:0000313" key="3">
    <source>
        <dbReference type="Proteomes" id="UP001214576"/>
    </source>
</evidence>
<gene>
    <name evidence="2" type="ORF">MG293_004134</name>
</gene>
<evidence type="ECO:0000256" key="1">
    <source>
        <dbReference type="SAM" id="MobiDB-lite"/>
    </source>
</evidence>